<accession>A0A2R6NJ42</accession>
<evidence type="ECO:0000256" key="2">
    <source>
        <dbReference type="SAM" id="SignalP"/>
    </source>
</evidence>
<keyword evidence="4" id="KW-1185">Reference proteome</keyword>
<comment type="caution">
    <text evidence="3">The sequence shown here is derived from an EMBL/GenBank/DDBJ whole genome shotgun (WGS) entry which is preliminary data.</text>
</comment>
<protein>
    <submittedName>
        <fullName evidence="3">Uncharacterized protein</fullName>
    </submittedName>
</protein>
<sequence length="61" mass="6216">MHAFNTISSIGAAMLLFATLVIASAVPLYTQTPSTSSTWHGPVYPTSSSSTAWSAGTVAVA</sequence>
<organism evidence="3 4">
    <name type="scientific">Hermanssonia centrifuga</name>
    <dbReference type="NCBI Taxonomy" id="98765"/>
    <lineage>
        <taxon>Eukaryota</taxon>
        <taxon>Fungi</taxon>
        <taxon>Dikarya</taxon>
        <taxon>Basidiomycota</taxon>
        <taxon>Agaricomycotina</taxon>
        <taxon>Agaricomycetes</taxon>
        <taxon>Polyporales</taxon>
        <taxon>Meruliaceae</taxon>
        <taxon>Hermanssonia</taxon>
    </lineage>
</organism>
<gene>
    <name evidence="3" type="ORF">PHLCEN_2v11815</name>
</gene>
<reference evidence="3 4" key="1">
    <citation type="submission" date="2018-02" db="EMBL/GenBank/DDBJ databases">
        <title>Genome sequence of the basidiomycete white-rot fungus Phlebia centrifuga.</title>
        <authorList>
            <person name="Granchi Z."/>
            <person name="Peng M."/>
            <person name="de Vries R.P."/>
            <person name="Hilden K."/>
            <person name="Makela M.R."/>
            <person name="Grigoriev I."/>
            <person name="Riley R."/>
        </authorList>
    </citation>
    <scope>NUCLEOTIDE SEQUENCE [LARGE SCALE GENOMIC DNA]</scope>
    <source>
        <strain evidence="3 4">FBCC195</strain>
    </source>
</reference>
<evidence type="ECO:0000313" key="4">
    <source>
        <dbReference type="Proteomes" id="UP000186601"/>
    </source>
</evidence>
<feature type="chain" id="PRO_5015311896" evidence="2">
    <location>
        <begin position="26"/>
        <end position="61"/>
    </location>
</feature>
<keyword evidence="2" id="KW-0732">Signal</keyword>
<feature type="region of interest" description="Disordered" evidence="1">
    <location>
        <begin position="33"/>
        <end position="61"/>
    </location>
</feature>
<evidence type="ECO:0000313" key="3">
    <source>
        <dbReference type="EMBL" id="PSR72321.1"/>
    </source>
</evidence>
<proteinExistence type="predicted"/>
<dbReference type="EMBL" id="MLYV02001196">
    <property type="protein sequence ID" value="PSR72321.1"/>
    <property type="molecule type" value="Genomic_DNA"/>
</dbReference>
<evidence type="ECO:0000256" key="1">
    <source>
        <dbReference type="SAM" id="MobiDB-lite"/>
    </source>
</evidence>
<feature type="compositionally biased region" description="Low complexity" evidence="1">
    <location>
        <begin position="46"/>
        <end position="61"/>
    </location>
</feature>
<dbReference type="AlphaFoldDB" id="A0A2R6NJ42"/>
<feature type="signal peptide" evidence="2">
    <location>
        <begin position="1"/>
        <end position="25"/>
    </location>
</feature>
<dbReference type="Proteomes" id="UP000186601">
    <property type="component" value="Unassembled WGS sequence"/>
</dbReference>
<name>A0A2R6NJ42_9APHY</name>